<dbReference type="InParanoid" id="A2F8E4"/>
<organism evidence="4 5">
    <name type="scientific">Trichomonas vaginalis (strain ATCC PRA-98 / G3)</name>
    <dbReference type="NCBI Taxonomy" id="412133"/>
    <lineage>
        <taxon>Eukaryota</taxon>
        <taxon>Metamonada</taxon>
        <taxon>Parabasalia</taxon>
        <taxon>Trichomonadida</taxon>
        <taxon>Trichomonadidae</taxon>
        <taxon>Trichomonas</taxon>
    </lineage>
</organism>
<feature type="compositionally biased region" description="Polar residues" evidence="2">
    <location>
        <begin position="2142"/>
        <end position="2156"/>
    </location>
</feature>
<dbReference type="PROSITE" id="PS50197">
    <property type="entry name" value="BEACH"/>
    <property type="match status" value="1"/>
</dbReference>
<dbReference type="InterPro" id="IPR000409">
    <property type="entry name" value="BEACH_dom"/>
</dbReference>
<dbReference type="PANTHER" id="PTHR13743">
    <property type="entry name" value="BEIGE/BEACH-RELATED"/>
    <property type="match status" value="1"/>
</dbReference>
<keyword evidence="5" id="KW-1185">Reference proteome</keyword>
<feature type="compositionally biased region" description="Basic and acidic residues" evidence="2">
    <location>
        <begin position="2286"/>
        <end position="2296"/>
    </location>
</feature>
<reference evidence="4" key="1">
    <citation type="submission" date="2006-10" db="EMBL/GenBank/DDBJ databases">
        <authorList>
            <person name="Amadeo P."/>
            <person name="Zhao Q."/>
            <person name="Wortman J."/>
            <person name="Fraser-Liggett C."/>
            <person name="Carlton J."/>
        </authorList>
    </citation>
    <scope>NUCLEOTIDE SEQUENCE</scope>
    <source>
        <strain evidence="4">G3</strain>
    </source>
</reference>
<feature type="region of interest" description="Disordered" evidence="2">
    <location>
        <begin position="2354"/>
        <end position="2398"/>
    </location>
</feature>
<feature type="compositionally biased region" description="Polar residues" evidence="2">
    <location>
        <begin position="2360"/>
        <end position="2382"/>
    </location>
</feature>
<feature type="coiled-coil region" evidence="1">
    <location>
        <begin position="1820"/>
        <end position="1847"/>
    </location>
</feature>
<evidence type="ECO:0000313" key="5">
    <source>
        <dbReference type="Proteomes" id="UP000001542"/>
    </source>
</evidence>
<dbReference type="EMBL" id="DS113660">
    <property type="protein sequence ID" value="EAX98846.1"/>
    <property type="molecule type" value="Genomic_DNA"/>
</dbReference>
<dbReference type="VEuPathDB" id="TrichDB:TVAGG3_0365440"/>
<keyword evidence="1" id="KW-0175">Coiled coil</keyword>
<dbReference type="Gene3D" id="2.130.10.10">
    <property type="entry name" value="YVTN repeat-like/Quinoprotein amine dehydrogenase"/>
    <property type="match status" value="1"/>
</dbReference>
<dbReference type="InterPro" id="IPR015943">
    <property type="entry name" value="WD40/YVTN_repeat-like_dom_sf"/>
</dbReference>
<feature type="compositionally biased region" description="Basic and acidic residues" evidence="2">
    <location>
        <begin position="2307"/>
        <end position="2321"/>
    </location>
</feature>
<dbReference type="SUPFAM" id="SSF50978">
    <property type="entry name" value="WD40 repeat-like"/>
    <property type="match status" value="1"/>
</dbReference>
<feature type="compositionally biased region" description="Low complexity" evidence="2">
    <location>
        <begin position="2416"/>
        <end position="2432"/>
    </location>
</feature>
<dbReference type="InterPro" id="IPR050865">
    <property type="entry name" value="BEACH_Domain"/>
</dbReference>
<feature type="domain" description="BEACH" evidence="3">
    <location>
        <begin position="2012"/>
        <end position="2322"/>
    </location>
</feature>
<feature type="region of interest" description="Disordered" evidence="2">
    <location>
        <begin position="2416"/>
        <end position="2436"/>
    </location>
</feature>
<feature type="compositionally biased region" description="Polar residues" evidence="2">
    <location>
        <begin position="2172"/>
        <end position="2228"/>
    </location>
</feature>
<feature type="compositionally biased region" description="Polar residues" evidence="2">
    <location>
        <begin position="1774"/>
        <end position="1787"/>
    </location>
</feature>
<dbReference type="OrthoDB" id="10688171at2759"/>
<accession>A2F8E4</accession>
<dbReference type="InterPro" id="IPR036372">
    <property type="entry name" value="BEACH_dom_sf"/>
</dbReference>
<evidence type="ECO:0000313" key="4">
    <source>
        <dbReference type="EMBL" id="EAX98846.1"/>
    </source>
</evidence>
<feature type="region of interest" description="Disordered" evidence="2">
    <location>
        <begin position="2169"/>
        <end position="2321"/>
    </location>
</feature>
<reference evidence="4" key="2">
    <citation type="journal article" date="2007" name="Science">
        <title>Draft genome sequence of the sexually transmitted pathogen Trichomonas vaginalis.</title>
        <authorList>
            <person name="Carlton J.M."/>
            <person name="Hirt R.P."/>
            <person name="Silva J.C."/>
            <person name="Delcher A.L."/>
            <person name="Schatz M."/>
            <person name="Zhao Q."/>
            <person name="Wortman J.R."/>
            <person name="Bidwell S.L."/>
            <person name="Alsmark U.C.M."/>
            <person name="Besteiro S."/>
            <person name="Sicheritz-Ponten T."/>
            <person name="Noel C.J."/>
            <person name="Dacks J.B."/>
            <person name="Foster P.G."/>
            <person name="Simillion C."/>
            <person name="Van de Peer Y."/>
            <person name="Miranda-Saavedra D."/>
            <person name="Barton G.J."/>
            <person name="Westrop G.D."/>
            <person name="Mueller S."/>
            <person name="Dessi D."/>
            <person name="Fiori P.L."/>
            <person name="Ren Q."/>
            <person name="Paulsen I."/>
            <person name="Zhang H."/>
            <person name="Bastida-Corcuera F.D."/>
            <person name="Simoes-Barbosa A."/>
            <person name="Brown M.T."/>
            <person name="Hayes R.D."/>
            <person name="Mukherjee M."/>
            <person name="Okumura C.Y."/>
            <person name="Schneider R."/>
            <person name="Smith A.J."/>
            <person name="Vanacova S."/>
            <person name="Villalvazo M."/>
            <person name="Haas B.J."/>
            <person name="Pertea M."/>
            <person name="Feldblyum T.V."/>
            <person name="Utterback T.R."/>
            <person name="Shu C.L."/>
            <person name="Osoegawa K."/>
            <person name="de Jong P.J."/>
            <person name="Hrdy I."/>
            <person name="Horvathova L."/>
            <person name="Zubacova Z."/>
            <person name="Dolezal P."/>
            <person name="Malik S.B."/>
            <person name="Logsdon J.M. Jr."/>
            <person name="Henze K."/>
            <person name="Gupta A."/>
            <person name="Wang C.C."/>
            <person name="Dunne R.L."/>
            <person name="Upcroft J.A."/>
            <person name="Upcroft P."/>
            <person name="White O."/>
            <person name="Salzberg S.L."/>
            <person name="Tang P."/>
            <person name="Chiu C.-H."/>
            <person name="Lee Y.-S."/>
            <person name="Embley T.M."/>
            <person name="Coombs G.H."/>
            <person name="Mottram J.C."/>
            <person name="Tachezy J."/>
            <person name="Fraser-Liggett C.M."/>
            <person name="Johnson P.J."/>
        </authorList>
    </citation>
    <scope>NUCLEOTIDE SEQUENCE [LARGE SCALE GENOMIC DNA]</scope>
    <source>
        <strain evidence="4">G3</strain>
    </source>
</reference>
<dbReference type="OMA" id="NENEHIR"/>
<dbReference type="PANTHER" id="PTHR13743:SF123">
    <property type="entry name" value="PROTEIN FAN"/>
    <property type="match status" value="1"/>
</dbReference>
<protein>
    <recommendedName>
        <fullName evidence="3">BEACH domain-containing protein</fullName>
    </recommendedName>
</protein>
<dbReference type="RefSeq" id="XP_001311776.1">
    <property type="nucleotide sequence ID" value="XM_001311775.1"/>
</dbReference>
<dbReference type="KEGG" id="tva:4756648"/>
<feature type="compositionally biased region" description="Basic and acidic residues" evidence="2">
    <location>
        <begin position="1727"/>
        <end position="1756"/>
    </location>
</feature>
<gene>
    <name evidence="4" type="ORF">TVAG_409840</name>
</gene>
<dbReference type="InterPro" id="IPR036322">
    <property type="entry name" value="WD40_repeat_dom_sf"/>
</dbReference>
<feature type="compositionally biased region" description="Polar residues" evidence="2">
    <location>
        <begin position="2266"/>
        <end position="2276"/>
    </location>
</feature>
<evidence type="ECO:0000256" key="1">
    <source>
        <dbReference type="SAM" id="Coils"/>
    </source>
</evidence>
<name>A2F8E4_TRIV3</name>
<proteinExistence type="predicted"/>
<dbReference type="Gene3D" id="1.10.1540.10">
    <property type="entry name" value="BEACH domain"/>
    <property type="match status" value="1"/>
</dbReference>
<evidence type="ECO:0000256" key="2">
    <source>
        <dbReference type="SAM" id="MobiDB-lite"/>
    </source>
</evidence>
<dbReference type="Proteomes" id="UP000001542">
    <property type="component" value="Unassembled WGS sequence"/>
</dbReference>
<evidence type="ECO:0000259" key="3">
    <source>
        <dbReference type="PROSITE" id="PS50197"/>
    </source>
</evidence>
<feature type="region of interest" description="Disordered" evidence="2">
    <location>
        <begin position="1727"/>
        <end position="1801"/>
    </location>
</feature>
<sequence>MKKSALSAITKAGGSKLHVLWAKIYMVGPNPPKDFAQKFPTLEPLKNLIDFPGIDTADIKKACKQSNSPAELETKLVQLFNLDYNPTIEVGIINIIHKIQFPKYSEQAFTYFYFFCLRRIIRNLYLFDSSYEKLVENDSLLEHIDAIYTLCPLVAVLLLGQDKNYDLFEEVVPYLLDKLDSIWKPTFSNPKMKKTQAWLLEILTDLTRLLQMERMNGYDSTYNFVFNHFSSVLTDIPEDNFDETFVIPFRNVLAGLTTIYRLLSDQNKFEISTMATNILQIIVKFKNIQKKDVAAIGKQTLGLYAECSKALSADISINQFQVIINFVIWLIQSSSENHAPHKVVLPSKSKTLQPISTNYFNYVQMIPERQCASPASLQITASCLSDICQRSQHEKDLMAILAKSISENLQDFTSEQMQQFIGFVIDVIYKAKDQMIFDVFHSNWEYLLNERIFSLTGDSVVQNAISHLIVRLFNSSAELRSSILKALSVFISKDPENHILYFMPMFVTLFSMNDQNNFIEEFSTSPILEIFIQQAPENYDIYDFIRRISIKDPHSCFSVNKYTTFIFSSISEEDFKESAIYCIKIGMLSAKLSNTNEKTLISIFIFIIHTLNAFRKTNTKLGIIFIKLLREIYSEIPLNIFDDLFQLQIFEVIAEYCIFMMDEEMIHEMFKLFTEVSRLSLKILAKFTNQNFAIYKIIENALKNITFSISDDLYEFTCGGTQKGQPIVFRNPRALELLLLWSVNKPDEKEILSKLFQQCVVSFTSMDILTKVNTTAHLIKRLGNFNQSNDLSFAISDIISQLFRNTFTNSDLNEVISLIKDPSYKNPHMFLEVFYDFLKYPQIPFPNAYFHFNGLKSGIESIDLPLPDTFNVKFSARFDLNIMRSTLTFLTIKFKTETIKIDITSTQKIVITRKTQSNNFQFEPILTLNQGIWTDFTFAFGQNHMSITHYNKTQTFNIHPNQIRGLTNATIKIGDINSSFSQLGLPCEVSVIKFCDSEKIYASFDPLHVFRDKLADVYQGAPPITFSGEVYPYVIGIQTVVPTISALTNFIPLLSRLNDERIPFKEGSLLLKKFFNILTWCFTKRELLQEEFAKENLVQVLAGYIMNLDKSYLGSDTIKYLADIFNVITNSQMIISFIQDILFNFELLKKFESIIVLYFSNLLPKIFVDNQPKFEYFKDYETLIVGFIENDDKKIRDVIWKFIFSFFQSLKPKNITMKLITLASLQVDDFIKENLLSLTKSLVYSTDESDLKELETYDYILPFLDTIDSRYSKDCIIRLSKFLTTEQQEKLAFIMIYKLEDTNIISSCYEFIRKIIFVDEHKTNFAMMPFISKAMKYWSESEKSYIQNNFISIISNSPSIFPSFIENPLPLYWLSNIMLQCINIETDTIKFVVPFSLILTNMKKGQFPISNFLSFCITMQKETGRNFLCLYKRVIRDIIVKFSAKEDIVLSKEDLLWSFFVACFYDITFVQDKTKSDEDLTNDYVQLHLNSKITKANDIKSLGNIISGFDSSIIVKFRPTINPDHLDVMEMFLALIDEFTDTKISFDSKFRLSSCHVFSYIIVTFLRYGKMFNFESDVEKLTKILDKEDQIVSHCCSSIIIKEAKRNKLDIFNLEIYPLAFNDHDDSPELQMFLFEDKLCRICSSLSNQISLKSTEVSVDLRLKIIERIKGKQQETKRKVVIEQSPTKRQIRTQTTKRKTYQIDEKDLQLSLNEYYQSKKKNTFIEHKSPKSEVKSDIKETKSDIRKSKSDIKFSPEDFNSNEIKSDTRKTKSDNNLPKSDNNLQKSDTGEVPSDHDSENEFSEIDSLFVKLKEYGEETEQNALNNLRKLRANREETMRNYKKMIEKSAGPWSTNKDTEQNQLYLLNRTTKDGQRNCLVYKSKNTKKFDFVFDKNNVTYKCEATFVRVLDKFVGNLYLYDQQKLIVFYGNCEETEESKLLKIKYSDIDFIFYHDGGIVIITRQGSHYLLKISPSIRKEFLRNINYKSDDKKYEKFNFFAKCRKICSKIYQSKSGSEIYNEMKLQKRWMEKRITTFEYIIYMNYLSGRSFADVENYPVFPQPLKFHDIRGHSYNRQPSPAKIDAKNVLNQLRNVEPYREAFKRIQEGELVVCSNDSSEEFSPENFVTMIPSDIMNDDDDSFDQLRSNPFNDDENFQNSIKMITSPDKFLENEIPQTNDSGQNNEKTNDVSQNNEKTNDVSQNNEKTNDISQNNEKTNDDSQNNGNQNVKINVIPQINEKQNESGKDNEKSNERINESAQDNEKQNEIAENSNENDGSQNEKSSNEISKNEEKSKENCQNEISSNNENFNEKVTELTSNDESKEISKELIQTLDKFNEKLNQVSEINEKVTEFTKTDEKLSENTQINERFSTPSSLDNYSSLDNQENKVNENSEFSNSEKMFSSNETDLFNLESENSITISSNSSSKSPGISPSRTQGEEIEITNFRVFQSLPRTDFCEKESPTRRSTFIGSTTTSITDFSGIPQFDQESALVPEVFCVSTLTNGLGTNIKWACDGEQLMISMMSALEAFQFTTQAHKWFSAAFPTVLKQEHPQRVTNPDIETVTVPSHPLDTKPFKILRGFCFCGHLIKDIMNHTSQIDIKLPPSFNRYSLIDGHHSTSKVVISNLFGKQIDVFSLRKEPQQSINFGQITDGALVTCLSVCGSNYLVVGSTDCSIYVFSLKTTEFLQKTSFHTRQIVCLASCSASKLVMSTDICGNCVVESVAKKSFLCSFSLSSFNTFSKLYLFPSGYFVVVSVDEDQKQVCIRSSTIFNAKTFRKKYAEGNLTCCRKVKVDGIDKIVIGFENGVIKSYLVQNLTLSLTLNTHINTPTFCSAGNTGKIILCGSNNTLYLQSV</sequence>
<dbReference type="SMART" id="SM01026">
    <property type="entry name" value="Beach"/>
    <property type="match status" value="1"/>
</dbReference>
<feature type="compositionally biased region" description="Basic and acidic residues" evidence="2">
    <location>
        <begin position="2238"/>
        <end position="2265"/>
    </location>
</feature>
<dbReference type="SUPFAM" id="SSF81837">
    <property type="entry name" value="BEACH domain"/>
    <property type="match status" value="1"/>
</dbReference>
<feature type="region of interest" description="Disordered" evidence="2">
    <location>
        <begin position="2132"/>
        <end position="2156"/>
    </location>
</feature>
<feature type="compositionally biased region" description="Basic and acidic residues" evidence="2">
    <location>
        <begin position="1764"/>
        <end position="1773"/>
    </location>
</feature>
<dbReference type="VEuPathDB" id="TrichDB:TVAG_409840"/>